<feature type="transmembrane region" description="Helical" evidence="1">
    <location>
        <begin position="84"/>
        <end position="104"/>
    </location>
</feature>
<dbReference type="GeneID" id="57577149"/>
<dbReference type="AlphaFoldDB" id="A0A3S5Y4T3"/>
<evidence type="ECO:0000256" key="1">
    <source>
        <dbReference type="SAM" id="Phobius"/>
    </source>
</evidence>
<organism evidence="2">
    <name type="scientific">Rhodococcus hoagii (strain 103S)</name>
    <name type="common">Rhodococcus equi</name>
    <dbReference type="NCBI Taxonomy" id="685727"/>
    <lineage>
        <taxon>Bacteria</taxon>
        <taxon>Bacillati</taxon>
        <taxon>Actinomycetota</taxon>
        <taxon>Actinomycetes</taxon>
        <taxon>Mycobacteriales</taxon>
        <taxon>Nocardiaceae</taxon>
        <taxon>Prescottella</taxon>
    </lineage>
</organism>
<feature type="transmembrane region" description="Helical" evidence="1">
    <location>
        <begin position="21"/>
        <end position="48"/>
    </location>
</feature>
<proteinExistence type="predicted"/>
<evidence type="ECO:0000313" key="3">
    <source>
        <dbReference type="Proteomes" id="UP000006892"/>
    </source>
</evidence>
<accession>A0A3S5Y4T3</accession>
<gene>
    <name evidence="2" type="ordered locus">REQ_14590</name>
</gene>
<sequence length="106" mass="11283">MTYENLGSVRRRPRDPWVARMLRGLSGVVSGGVVVLTVVVIVAAYLATNRDFPGPGAESIAAHVVVSVLAVGLQIFADRRRGAASVLASGVILALTGLLLWTQWWS</sequence>
<name>A0A3S5Y4T3_RHOH1</name>
<evidence type="ECO:0000313" key="2">
    <source>
        <dbReference type="EMBL" id="CBH47538.1"/>
    </source>
</evidence>
<keyword evidence="1" id="KW-1133">Transmembrane helix</keyword>
<dbReference type="RefSeq" id="WP_005514439.1">
    <property type="nucleotide sequence ID" value="NC_014659.1"/>
</dbReference>
<keyword evidence="1" id="KW-0472">Membrane</keyword>
<feature type="transmembrane region" description="Helical" evidence="1">
    <location>
        <begin position="60"/>
        <end position="77"/>
    </location>
</feature>
<reference evidence="2" key="1">
    <citation type="journal article" date="2010" name="PLoS Genet.">
        <title>The genome of a pathogenic rhodococcus: cooptive virulence underpinned by key gene acquisitions.</title>
        <authorList>
            <person name="Letek M."/>
            <person name="Gonzalez P."/>
            <person name="Macarthur I."/>
            <person name="Rodriguez H."/>
            <person name="Freeman T.C."/>
            <person name="Valero-Rello A."/>
            <person name="Blanco M."/>
            <person name="Buckley T."/>
            <person name="Cherevach I."/>
            <person name="Fahey R."/>
            <person name="Hapeshi A."/>
            <person name="Holdstock J."/>
            <person name="Leadon D."/>
            <person name="Navas J."/>
            <person name="Ocampo A."/>
            <person name="Quail M.A."/>
            <person name="Sanders M."/>
            <person name="Scortti M.M."/>
            <person name="Prescott J.F."/>
            <person name="Fogarty U."/>
            <person name="Meijer W.G."/>
            <person name="Parkhill J."/>
            <person name="Bentley S.D."/>
            <person name="Vazquez-Boland J.A."/>
        </authorList>
    </citation>
    <scope>NUCLEOTIDE SEQUENCE [LARGE SCALE GENOMIC DNA]</scope>
    <source>
        <strain evidence="2 3">103S</strain>
    </source>
</reference>
<dbReference type="KEGG" id="req:REQ_14590"/>
<keyword evidence="1" id="KW-0812">Transmembrane</keyword>
<dbReference type="EMBL" id="FN563149">
    <property type="protein sequence ID" value="CBH47538.1"/>
    <property type="molecule type" value="Genomic_DNA"/>
</dbReference>
<dbReference type="Proteomes" id="UP001154400">
    <property type="component" value="Chromosome"/>
</dbReference>
<protein>
    <submittedName>
        <fullName evidence="2">Integral membrane protein</fullName>
    </submittedName>
</protein>